<feature type="transmembrane region" description="Helical" evidence="3">
    <location>
        <begin position="32"/>
        <end position="50"/>
    </location>
</feature>
<evidence type="ECO:0000259" key="4">
    <source>
        <dbReference type="PROSITE" id="PS50887"/>
    </source>
</evidence>
<evidence type="ECO:0000313" key="5">
    <source>
        <dbReference type="EMBL" id="NOJ23849.1"/>
    </source>
</evidence>
<dbReference type="InterPro" id="IPR043128">
    <property type="entry name" value="Rev_trsase/Diguanyl_cyclase"/>
</dbReference>
<proteinExistence type="predicted"/>
<comment type="catalytic activity">
    <reaction evidence="2">
        <text>2 GTP = 3',3'-c-di-GMP + 2 diphosphate</text>
        <dbReference type="Rhea" id="RHEA:24898"/>
        <dbReference type="ChEBI" id="CHEBI:33019"/>
        <dbReference type="ChEBI" id="CHEBI:37565"/>
        <dbReference type="ChEBI" id="CHEBI:58805"/>
        <dbReference type="EC" id="2.7.7.65"/>
    </reaction>
</comment>
<dbReference type="NCBIfam" id="TIGR00254">
    <property type="entry name" value="GGDEF"/>
    <property type="match status" value="1"/>
</dbReference>
<evidence type="ECO:0000256" key="1">
    <source>
        <dbReference type="ARBA" id="ARBA00012528"/>
    </source>
</evidence>
<dbReference type="PROSITE" id="PS50887">
    <property type="entry name" value="GGDEF"/>
    <property type="match status" value="1"/>
</dbReference>
<dbReference type="InterPro" id="IPR050469">
    <property type="entry name" value="Diguanylate_Cyclase"/>
</dbReference>
<dbReference type="EC" id="2.7.7.65" evidence="1"/>
<keyword evidence="3" id="KW-0812">Transmembrane</keyword>
<dbReference type="Gene3D" id="3.30.70.270">
    <property type="match status" value="1"/>
</dbReference>
<evidence type="ECO:0000313" key="6">
    <source>
        <dbReference type="Proteomes" id="UP000576645"/>
    </source>
</evidence>
<dbReference type="Proteomes" id="UP000576645">
    <property type="component" value="Unassembled WGS sequence"/>
</dbReference>
<dbReference type="PANTHER" id="PTHR45138:SF9">
    <property type="entry name" value="DIGUANYLATE CYCLASE DGCM-RELATED"/>
    <property type="match status" value="1"/>
</dbReference>
<keyword evidence="3" id="KW-1133">Transmembrane helix</keyword>
<dbReference type="EMBL" id="VTXP01000006">
    <property type="protein sequence ID" value="NOJ23849.1"/>
    <property type="molecule type" value="Genomic_DNA"/>
</dbReference>
<evidence type="ECO:0000256" key="2">
    <source>
        <dbReference type="ARBA" id="ARBA00034247"/>
    </source>
</evidence>
<evidence type="ECO:0000256" key="3">
    <source>
        <dbReference type="SAM" id="Phobius"/>
    </source>
</evidence>
<sequence length="242" mass="27785">MISELDLAIQLTKIIILLYISYLLLRHQVSNKILYGCLLAMISMIIELFINYCQLSWPAISSDHKDEVLLISSTTLLIAHILMLSGVSSLYFKLKEESEKDHLTQLNNRKFMRKIPEKDYDVIYLDIDNFKSINDTLGHDYGDALLVLFARYLSHCILKNEYLVRYGGDEFIAYVQPGRSGDFIERLLGYVANSEIEFSYGISGSAKGELFSAITRADKNMYLMKRRRSTSRGRKPAQVNET</sequence>
<protein>
    <recommendedName>
        <fullName evidence="1">diguanylate cyclase</fullName>
        <ecNumber evidence="1">2.7.7.65</ecNumber>
    </recommendedName>
</protein>
<dbReference type="RefSeq" id="WP_006960499.1">
    <property type="nucleotide sequence ID" value="NZ_CP009265.1"/>
</dbReference>
<dbReference type="InterPro" id="IPR000160">
    <property type="entry name" value="GGDEF_dom"/>
</dbReference>
<comment type="caution">
    <text evidence="5">The sequence shown here is derived from an EMBL/GenBank/DDBJ whole genome shotgun (WGS) entry which is preliminary data.</text>
</comment>
<dbReference type="GO" id="GO:0052621">
    <property type="term" value="F:diguanylate cyclase activity"/>
    <property type="evidence" value="ECO:0007669"/>
    <property type="project" value="UniProtKB-EC"/>
</dbReference>
<dbReference type="CDD" id="cd01949">
    <property type="entry name" value="GGDEF"/>
    <property type="match status" value="1"/>
</dbReference>
<dbReference type="InterPro" id="IPR029787">
    <property type="entry name" value="Nucleotide_cyclase"/>
</dbReference>
<feature type="transmembrane region" description="Helical" evidence="3">
    <location>
        <begin position="70"/>
        <end position="92"/>
    </location>
</feature>
<dbReference type="Pfam" id="PF00990">
    <property type="entry name" value="GGDEF"/>
    <property type="match status" value="1"/>
</dbReference>
<feature type="domain" description="GGDEF" evidence="4">
    <location>
        <begin position="118"/>
        <end position="242"/>
    </location>
</feature>
<reference evidence="5 6" key="1">
    <citation type="submission" date="2019-09" db="EMBL/GenBank/DDBJ databases">
        <title>Draft genome sequencing and comparative genomics of hatchery-associated Vibrios.</title>
        <authorList>
            <person name="Kehlet-Delgado H."/>
            <person name="Mueller R.S."/>
        </authorList>
    </citation>
    <scope>NUCLEOTIDE SEQUENCE [LARGE SCALE GENOMIC DNA]</scope>
    <source>
        <strain evidence="5 6">09-121-3</strain>
    </source>
</reference>
<name>A0AAJ3BHH7_9VIBR</name>
<dbReference type="SMART" id="SM00267">
    <property type="entry name" value="GGDEF"/>
    <property type="match status" value="1"/>
</dbReference>
<keyword evidence="3" id="KW-0472">Membrane</keyword>
<organism evidence="5 6">
    <name type="scientific">Vibrio coralliilyticus</name>
    <dbReference type="NCBI Taxonomy" id="190893"/>
    <lineage>
        <taxon>Bacteria</taxon>
        <taxon>Pseudomonadati</taxon>
        <taxon>Pseudomonadota</taxon>
        <taxon>Gammaproteobacteria</taxon>
        <taxon>Vibrionales</taxon>
        <taxon>Vibrionaceae</taxon>
        <taxon>Vibrio</taxon>
    </lineage>
</organism>
<dbReference type="SUPFAM" id="SSF55073">
    <property type="entry name" value="Nucleotide cyclase"/>
    <property type="match status" value="1"/>
</dbReference>
<feature type="transmembrane region" description="Helical" evidence="3">
    <location>
        <begin position="7"/>
        <end position="25"/>
    </location>
</feature>
<accession>A0AAJ3BHH7</accession>
<gene>
    <name evidence="5" type="ORF">F0238_14020</name>
</gene>
<dbReference type="PANTHER" id="PTHR45138">
    <property type="entry name" value="REGULATORY COMPONENTS OF SENSORY TRANSDUCTION SYSTEM"/>
    <property type="match status" value="1"/>
</dbReference>
<dbReference type="AlphaFoldDB" id="A0AAJ3BHH7"/>